<dbReference type="Pfam" id="PF01168">
    <property type="entry name" value="Ala_racemase_N"/>
    <property type="match status" value="1"/>
</dbReference>
<dbReference type="InterPro" id="IPR009006">
    <property type="entry name" value="Ala_racemase/Decarboxylase_C"/>
</dbReference>
<proteinExistence type="inferred from homology"/>
<evidence type="ECO:0000313" key="6">
    <source>
        <dbReference type="EMBL" id="TBV07576.1"/>
    </source>
</evidence>
<comment type="caution">
    <text evidence="6">The sequence shown here is derived from an EMBL/GenBank/DDBJ whole genome shotgun (WGS) entry which is preliminary data.</text>
</comment>
<dbReference type="SUPFAM" id="SSF50621">
    <property type="entry name" value="Alanine racemase C-terminal domain-like"/>
    <property type="match status" value="1"/>
</dbReference>
<protein>
    <recommendedName>
        <fullName evidence="4">Alanine racemase</fullName>
        <ecNumber evidence="4">5.1.1.1</ecNumber>
    </recommendedName>
</protein>
<gene>
    <name evidence="6" type="primary">alr</name>
    <name evidence="6" type="ORF">DNK34_07620</name>
</gene>
<accession>A0ABY1Z8J3</accession>
<feature type="binding site" evidence="4">
    <location>
        <position position="297"/>
    </location>
    <ligand>
        <name>substrate</name>
    </ligand>
</feature>
<organism evidence="6 7">
    <name type="scientific">Phytopseudomonas dryadis</name>
    <dbReference type="NCBI Taxonomy" id="2487520"/>
    <lineage>
        <taxon>Bacteria</taxon>
        <taxon>Pseudomonadati</taxon>
        <taxon>Pseudomonadota</taxon>
        <taxon>Gammaproteobacteria</taxon>
        <taxon>Pseudomonadales</taxon>
        <taxon>Pseudomonadaceae</taxon>
        <taxon>Phytopseudomonas</taxon>
    </lineage>
</organism>
<name>A0ABY1Z8J3_9GAMM</name>
<dbReference type="EMBL" id="QJUM01000007">
    <property type="protein sequence ID" value="TBV07576.1"/>
    <property type="molecule type" value="Genomic_DNA"/>
</dbReference>
<evidence type="ECO:0000256" key="3">
    <source>
        <dbReference type="ARBA" id="ARBA00023235"/>
    </source>
</evidence>
<dbReference type="NCBIfam" id="TIGR00492">
    <property type="entry name" value="alr"/>
    <property type="match status" value="1"/>
</dbReference>
<dbReference type="InterPro" id="IPR029066">
    <property type="entry name" value="PLP-binding_barrel"/>
</dbReference>
<evidence type="ECO:0000256" key="2">
    <source>
        <dbReference type="ARBA" id="ARBA00022898"/>
    </source>
</evidence>
<comment type="function">
    <text evidence="4">Catalyzes the interconversion of L-alanine and D-alanine. May also act on other amino acids.</text>
</comment>
<dbReference type="Gene3D" id="2.40.37.10">
    <property type="entry name" value="Lyase, Ornithine Decarboxylase, Chain A, domain 1"/>
    <property type="match status" value="1"/>
</dbReference>
<keyword evidence="7" id="KW-1185">Reference proteome</keyword>
<keyword evidence="2 4" id="KW-0663">Pyridoxal phosphate</keyword>
<dbReference type="EC" id="5.1.1.1" evidence="4"/>
<dbReference type="Gene3D" id="3.20.20.10">
    <property type="entry name" value="Alanine racemase"/>
    <property type="match status" value="1"/>
</dbReference>
<comment type="pathway">
    <text evidence="4">Amino-acid biosynthesis; D-alanine biosynthesis; D-alanine from L-alanine: step 1/1.</text>
</comment>
<evidence type="ECO:0000313" key="7">
    <source>
        <dbReference type="Proteomes" id="UP000291334"/>
    </source>
</evidence>
<dbReference type="SUPFAM" id="SSF51419">
    <property type="entry name" value="PLP-binding barrel"/>
    <property type="match status" value="1"/>
</dbReference>
<evidence type="ECO:0000256" key="1">
    <source>
        <dbReference type="ARBA" id="ARBA00001933"/>
    </source>
</evidence>
<dbReference type="SMART" id="SM01005">
    <property type="entry name" value="Ala_racemase_C"/>
    <property type="match status" value="1"/>
</dbReference>
<dbReference type="Pfam" id="PF00842">
    <property type="entry name" value="Ala_racemase_C"/>
    <property type="match status" value="1"/>
</dbReference>
<evidence type="ECO:0000259" key="5">
    <source>
        <dbReference type="SMART" id="SM01005"/>
    </source>
</evidence>
<reference evidence="6 7" key="1">
    <citation type="submission" date="2018-06" db="EMBL/GenBank/DDBJ databases">
        <title>Three novel Pseudomonas species isolated from symptomatic oak.</title>
        <authorList>
            <person name="Bueno-Gonzalez V."/>
            <person name="Brady C."/>
        </authorList>
    </citation>
    <scope>NUCLEOTIDE SEQUENCE [LARGE SCALE GENOMIC DNA]</scope>
    <source>
        <strain evidence="6 7">P26B</strain>
    </source>
</reference>
<dbReference type="InterPro" id="IPR011079">
    <property type="entry name" value="Ala_racemase_C"/>
</dbReference>
<dbReference type="PANTHER" id="PTHR30511">
    <property type="entry name" value="ALANINE RACEMASE"/>
    <property type="match status" value="1"/>
</dbReference>
<evidence type="ECO:0000256" key="4">
    <source>
        <dbReference type="HAMAP-Rule" id="MF_01201"/>
    </source>
</evidence>
<dbReference type="PANTHER" id="PTHR30511:SF0">
    <property type="entry name" value="ALANINE RACEMASE, CATABOLIC-RELATED"/>
    <property type="match status" value="1"/>
</dbReference>
<dbReference type="HAMAP" id="MF_01201">
    <property type="entry name" value="Ala_racemase"/>
    <property type="match status" value="1"/>
</dbReference>
<dbReference type="Proteomes" id="UP000291334">
    <property type="component" value="Unassembled WGS sequence"/>
</dbReference>
<dbReference type="InterPro" id="IPR001608">
    <property type="entry name" value="Ala_racemase_N"/>
</dbReference>
<comment type="similarity">
    <text evidence="4">Belongs to the alanine racemase family.</text>
</comment>
<dbReference type="InterPro" id="IPR000821">
    <property type="entry name" value="Ala_racemase"/>
</dbReference>
<feature type="domain" description="Alanine racemase C-terminal" evidence="5">
    <location>
        <begin position="233"/>
        <end position="352"/>
    </location>
</feature>
<comment type="caution">
    <text evidence="4">Lacks conserved residue(s) required for the propagation of feature annotation.</text>
</comment>
<comment type="catalytic activity">
    <reaction evidence="4">
        <text>L-alanine = D-alanine</text>
        <dbReference type="Rhea" id="RHEA:20249"/>
        <dbReference type="ChEBI" id="CHEBI:57416"/>
        <dbReference type="ChEBI" id="CHEBI:57972"/>
        <dbReference type="EC" id="5.1.1.1"/>
    </reaction>
</comment>
<dbReference type="PRINTS" id="PR00992">
    <property type="entry name" value="ALARACEMASE"/>
</dbReference>
<keyword evidence="3 4" id="KW-0413">Isomerase</keyword>
<dbReference type="RefSeq" id="WP_131173322.1">
    <property type="nucleotide sequence ID" value="NZ_QJUM01000007.1"/>
</dbReference>
<sequence>MRPLCALVDLAAIRHNHAVARRCAPGSKVFAVVRANAYGHGVREVVTALHADADGFAVATLEEAAEVRAMHGQARILVLQGCFTGEALPMAAHLSLDLLLHSREQVQALLGATLSQPLRVWLALGSEPCQPGFAPWALREVAASLHGAPQVAEVNLLGQLACAEAPVDAVIARQMACVAELLDLPFSQRSLAASAATLSLPAAHMDWVRPGLMLYGASPFTDRDAAQLGLQPALSLNARLMAVRDLATDGCVGRGAAPSRIGVVSCGYADGYPGQAPGGTPLLVRGRRVPLVGRVAMDMLCVDLGALPDARVGDEVQLWGALLPVDEVARAVGCRSAALLAGISARVPRRYVGG</sequence>
<comment type="cofactor">
    <cofactor evidence="1 4">
        <name>pyridoxal 5'-phosphate</name>
        <dbReference type="ChEBI" id="CHEBI:597326"/>
    </cofactor>
</comment>